<comment type="caution">
    <text evidence="2">The sequence shown here is derived from an EMBL/GenBank/DDBJ whole genome shotgun (WGS) entry which is preliminary data.</text>
</comment>
<sequence length="299" mass="34324">MAAPPPIKIKMLKPMLHKHFTPFNLWHPVVVRGLTYLQALGLDPSGTLAMSTNEPLGVHNRDTSGSSGPALQEINAQLTSCNSSEPNGDSSDTNANDQLGELQRIREERDRLLAEVQSLRIQYDTSHPNQPMTQPALIPRPEGRRIKLQEDMGLANDRIRFLSIRRTIKDVLNRAGLDYMVHWAHQDKNKLAKIFHLRTIKDVLNRAGLDYMVHWAHQDKNKLAKIFHLARDRQPYLKRFAHNWPIEEYIKRHHKHIRAYHRRIANDGTNATIPNASSDEILDSQGEVPFDPDMYLDDL</sequence>
<accession>A0A409XSG3</accession>
<evidence type="ECO:0000256" key="1">
    <source>
        <dbReference type="SAM" id="Coils"/>
    </source>
</evidence>
<name>A0A409XSG3_PSICY</name>
<organism evidence="2 3">
    <name type="scientific">Psilocybe cyanescens</name>
    <dbReference type="NCBI Taxonomy" id="93625"/>
    <lineage>
        <taxon>Eukaryota</taxon>
        <taxon>Fungi</taxon>
        <taxon>Dikarya</taxon>
        <taxon>Basidiomycota</taxon>
        <taxon>Agaricomycotina</taxon>
        <taxon>Agaricomycetes</taxon>
        <taxon>Agaricomycetidae</taxon>
        <taxon>Agaricales</taxon>
        <taxon>Agaricineae</taxon>
        <taxon>Strophariaceae</taxon>
        <taxon>Psilocybe</taxon>
    </lineage>
</organism>
<proteinExistence type="predicted"/>
<dbReference type="AlphaFoldDB" id="A0A409XSG3"/>
<evidence type="ECO:0000313" key="2">
    <source>
        <dbReference type="EMBL" id="PPQ93745.1"/>
    </source>
</evidence>
<dbReference type="Proteomes" id="UP000283269">
    <property type="component" value="Unassembled WGS sequence"/>
</dbReference>
<gene>
    <name evidence="2" type="ORF">CVT25_013299</name>
</gene>
<keyword evidence="1" id="KW-0175">Coiled coil</keyword>
<dbReference type="InParanoid" id="A0A409XSG3"/>
<reference evidence="2 3" key="1">
    <citation type="journal article" date="2018" name="Evol. Lett.">
        <title>Horizontal gene cluster transfer increased hallucinogenic mushroom diversity.</title>
        <authorList>
            <person name="Reynolds H.T."/>
            <person name="Vijayakumar V."/>
            <person name="Gluck-Thaler E."/>
            <person name="Korotkin H.B."/>
            <person name="Matheny P.B."/>
            <person name="Slot J.C."/>
        </authorList>
    </citation>
    <scope>NUCLEOTIDE SEQUENCE [LARGE SCALE GENOMIC DNA]</scope>
    <source>
        <strain evidence="2 3">2631</strain>
    </source>
</reference>
<evidence type="ECO:0000313" key="3">
    <source>
        <dbReference type="Proteomes" id="UP000283269"/>
    </source>
</evidence>
<dbReference type="EMBL" id="NHYD01000609">
    <property type="protein sequence ID" value="PPQ93745.1"/>
    <property type="molecule type" value="Genomic_DNA"/>
</dbReference>
<dbReference type="OrthoDB" id="2755069at2759"/>
<keyword evidence="3" id="KW-1185">Reference proteome</keyword>
<protein>
    <submittedName>
        <fullName evidence="2">Uncharacterized protein</fullName>
    </submittedName>
</protein>
<feature type="coiled-coil region" evidence="1">
    <location>
        <begin position="95"/>
        <end position="122"/>
    </location>
</feature>